<evidence type="ECO:0000313" key="3">
    <source>
        <dbReference type="Proteomes" id="UP000747110"/>
    </source>
</evidence>
<reference evidence="2" key="1">
    <citation type="journal article" date="2021" name="Proc. Natl. Acad. Sci. U.S.A.">
        <title>Three genomes in the algal genus Volvox reveal the fate of a haploid sex-determining region after a transition to homothallism.</title>
        <authorList>
            <person name="Yamamoto K."/>
            <person name="Hamaji T."/>
            <person name="Kawai-Toyooka H."/>
            <person name="Matsuzaki R."/>
            <person name="Takahashi F."/>
            <person name="Nishimura Y."/>
            <person name="Kawachi M."/>
            <person name="Noguchi H."/>
            <person name="Minakuchi Y."/>
            <person name="Umen J.G."/>
            <person name="Toyoda A."/>
            <person name="Nozaki H."/>
        </authorList>
    </citation>
    <scope>NUCLEOTIDE SEQUENCE</scope>
    <source>
        <strain evidence="2">NIES-3786</strain>
    </source>
</reference>
<dbReference type="Gene3D" id="2.70.160.11">
    <property type="entry name" value="Hnrnp arginine n-methyltransferase1"/>
    <property type="match status" value="1"/>
</dbReference>
<dbReference type="EMBL" id="BNCP01000025">
    <property type="protein sequence ID" value="GIL83016.1"/>
    <property type="molecule type" value="Genomic_DNA"/>
</dbReference>
<evidence type="ECO:0000256" key="1">
    <source>
        <dbReference type="SAM" id="MobiDB-lite"/>
    </source>
</evidence>
<dbReference type="OrthoDB" id="412876at2759"/>
<sequence length="189" mass="19383">RAGQAEVEKNSDNGGGGSGGGGSGGGGSGGGDSGCGGSGGGGSGGGDSGGGDSNRSNRGRVEVIPAAARVWVVGLEMLTRRVCGEDMSAVNKYRWDDTYESVRLQDIPYYRQLTVPVQVFNFDFTQPPEDVGVGAGLYGHGRTTYPSAARVEAEVIGKGVLNAVVFWFDLILDNHSGERISNAPPGIFP</sequence>
<organism evidence="2 3">
    <name type="scientific">Volvox reticuliferus</name>
    <dbReference type="NCBI Taxonomy" id="1737510"/>
    <lineage>
        <taxon>Eukaryota</taxon>
        <taxon>Viridiplantae</taxon>
        <taxon>Chlorophyta</taxon>
        <taxon>core chlorophytes</taxon>
        <taxon>Chlorophyceae</taxon>
        <taxon>CS clade</taxon>
        <taxon>Chlamydomonadales</taxon>
        <taxon>Volvocaceae</taxon>
        <taxon>Volvox</taxon>
    </lineage>
</organism>
<accession>A0A8J4CHA7</accession>
<feature type="non-terminal residue" evidence="2">
    <location>
        <position position="1"/>
    </location>
</feature>
<protein>
    <submittedName>
        <fullName evidence="2">Uncharacterized protein</fullName>
    </submittedName>
</protein>
<feature type="region of interest" description="Disordered" evidence="1">
    <location>
        <begin position="1"/>
        <end position="60"/>
    </location>
</feature>
<dbReference type="Proteomes" id="UP000747110">
    <property type="component" value="Unassembled WGS sequence"/>
</dbReference>
<feature type="non-terminal residue" evidence="2">
    <location>
        <position position="189"/>
    </location>
</feature>
<evidence type="ECO:0000313" key="2">
    <source>
        <dbReference type="EMBL" id="GIL83016.1"/>
    </source>
</evidence>
<name>A0A8J4CHA7_9CHLO</name>
<gene>
    <name evidence="2" type="ORF">Vretifemale_11628</name>
</gene>
<proteinExistence type="predicted"/>
<comment type="caution">
    <text evidence="2">The sequence shown here is derived from an EMBL/GenBank/DDBJ whole genome shotgun (WGS) entry which is preliminary data.</text>
</comment>
<dbReference type="AlphaFoldDB" id="A0A8J4CHA7"/>
<feature type="compositionally biased region" description="Gly residues" evidence="1">
    <location>
        <begin position="13"/>
        <end position="52"/>
    </location>
</feature>
<keyword evidence="3" id="KW-1185">Reference proteome</keyword>
<feature type="compositionally biased region" description="Basic and acidic residues" evidence="1">
    <location>
        <begin position="1"/>
        <end position="11"/>
    </location>
</feature>